<dbReference type="InterPro" id="IPR004710">
    <property type="entry name" value="Bilac:Na_transpt"/>
</dbReference>
<dbReference type="InterPro" id="IPR038770">
    <property type="entry name" value="Na+/solute_symporter_sf"/>
</dbReference>
<dbReference type="GO" id="GO:0016020">
    <property type="term" value="C:membrane"/>
    <property type="evidence" value="ECO:0007669"/>
    <property type="project" value="UniProtKB-SubCell"/>
</dbReference>
<keyword evidence="5 8" id="KW-1133">Transmembrane helix</keyword>
<feature type="transmembrane region" description="Helical" evidence="8">
    <location>
        <begin position="310"/>
        <end position="335"/>
    </location>
</feature>
<evidence type="ECO:0000256" key="4">
    <source>
        <dbReference type="ARBA" id="ARBA00022847"/>
    </source>
</evidence>
<dbReference type="Gene3D" id="1.20.1530.20">
    <property type="match status" value="1"/>
</dbReference>
<reference evidence="9" key="1">
    <citation type="submission" date="2020-10" db="EMBL/GenBank/DDBJ databases">
        <authorList>
            <person name="Kikuchi T."/>
        </authorList>
    </citation>
    <scope>NUCLEOTIDE SEQUENCE</scope>
    <source>
        <strain evidence="9">NKZ352</strain>
    </source>
</reference>
<evidence type="ECO:0000256" key="7">
    <source>
        <dbReference type="SAM" id="MobiDB-lite"/>
    </source>
</evidence>
<feature type="transmembrane region" description="Helical" evidence="8">
    <location>
        <begin position="188"/>
        <end position="208"/>
    </location>
</feature>
<feature type="region of interest" description="Disordered" evidence="7">
    <location>
        <begin position="344"/>
        <end position="386"/>
    </location>
</feature>
<keyword evidence="10" id="KW-1185">Reference proteome</keyword>
<dbReference type="Pfam" id="PF01758">
    <property type="entry name" value="SBF"/>
    <property type="match status" value="2"/>
</dbReference>
<feature type="transmembrane region" description="Helical" evidence="8">
    <location>
        <begin position="84"/>
        <end position="103"/>
    </location>
</feature>
<evidence type="ECO:0000256" key="2">
    <source>
        <dbReference type="ARBA" id="ARBA00006528"/>
    </source>
</evidence>
<dbReference type="AlphaFoldDB" id="A0A8S1HJL3"/>
<feature type="compositionally biased region" description="Basic and acidic residues" evidence="7">
    <location>
        <begin position="344"/>
        <end position="355"/>
    </location>
</feature>
<feature type="transmembrane region" description="Helical" evidence="8">
    <location>
        <begin position="279"/>
        <end position="298"/>
    </location>
</feature>
<dbReference type="OrthoDB" id="203097at2759"/>
<proteinExistence type="inferred from homology"/>
<dbReference type="GO" id="GO:0015293">
    <property type="term" value="F:symporter activity"/>
    <property type="evidence" value="ECO:0007669"/>
    <property type="project" value="UniProtKB-KW"/>
</dbReference>
<evidence type="ECO:0000256" key="1">
    <source>
        <dbReference type="ARBA" id="ARBA00004141"/>
    </source>
</evidence>
<evidence type="ECO:0000313" key="9">
    <source>
        <dbReference type="EMBL" id="CAD6195475.1"/>
    </source>
</evidence>
<dbReference type="PANTHER" id="PTHR10361">
    <property type="entry name" value="SODIUM-BILE ACID COTRANSPORTER"/>
    <property type="match status" value="1"/>
</dbReference>
<protein>
    <submittedName>
        <fullName evidence="9">Uncharacterized protein</fullName>
    </submittedName>
</protein>
<gene>
    <name evidence="9" type="ORF">CAUJ_LOCUS11394</name>
</gene>
<keyword evidence="4" id="KW-0769">Symport</keyword>
<feature type="transmembrane region" description="Helical" evidence="8">
    <location>
        <begin position="54"/>
        <end position="77"/>
    </location>
</feature>
<keyword evidence="3 8" id="KW-0812">Transmembrane</keyword>
<dbReference type="Proteomes" id="UP000835052">
    <property type="component" value="Unassembled WGS sequence"/>
</dbReference>
<organism evidence="9 10">
    <name type="scientific">Caenorhabditis auriculariae</name>
    <dbReference type="NCBI Taxonomy" id="2777116"/>
    <lineage>
        <taxon>Eukaryota</taxon>
        <taxon>Metazoa</taxon>
        <taxon>Ecdysozoa</taxon>
        <taxon>Nematoda</taxon>
        <taxon>Chromadorea</taxon>
        <taxon>Rhabditida</taxon>
        <taxon>Rhabditina</taxon>
        <taxon>Rhabditomorpha</taxon>
        <taxon>Rhabditoidea</taxon>
        <taxon>Rhabditidae</taxon>
        <taxon>Peloderinae</taxon>
        <taxon>Caenorhabditis</taxon>
    </lineage>
</organism>
<feature type="transmembrane region" description="Helical" evidence="8">
    <location>
        <begin position="220"/>
        <end position="242"/>
    </location>
</feature>
<feature type="transmembrane region" description="Helical" evidence="8">
    <location>
        <begin position="248"/>
        <end position="272"/>
    </location>
</feature>
<evidence type="ECO:0000256" key="5">
    <source>
        <dbReference type="ARBA" id="ARBA00022989"/>
    </source>
</evidence>
<dbReference type="InterPro" id="IPR002657">
    <property type="entry name" value="BilAc:Na_symport/Acr3"/>
</dbReference>
<comment type="similarity">
    <text evidence="2">Belongs to the bile acid:sodium symporter (BASS) (TC 2.A.28) family.</text>
</comment>
<evidence type="ECO:0000313" key="10">
    <source>
        <dbReference type="Proteomes" id="UP000835052"/>
    </source>
</evidence>
<sequence length="386" mass="41851">MLDVWVVRDAESVRMTKYFVASVVILISLANVLMGCELDIDAVMATLKKPVAPAIGLFAQFLIMPMLSFVIAHAVFVPRGLYSMALGVFVTGCSPGGGASNFWTLLLGGNLNLSVTMTFISTLFSFRAELVVEISPTSKRLASALIVSQSKGDQNVSIMMPTWLFLLGGQFLQGFSTAGTLKVPYGSITRSLACLVVPLLIGVAIKKFKPTWAQKSRKVMRPFVIFVLIFVIVFGTATNLYMFRTITWPVLLGGLALPWCGFMFGCFTALLTKRSPEDVTAIAVETGIQNTGVAILLLKASFSQPDADIGAVLPVIVACFTPGPLLLGAAVHLTLKKLRQRKQRDVDCEKNDEKMQPNSQPMVSVLSQNEPLLLSSKPINEKPCPL</sequence>
<name>A0A8S1HJL3_9PELO</name>
<comment type="caution">
    <text evidence="9">The sequence shown here is derived from an EMBL/GenBank/DDBJ whole genome shotgun (WGS) entry which is preliminary data.</text>
</comment>
<evidence type="ECO:0000256" key="3">
    <source>
        <dbReference type="ARBA" id="ARBA00022692"/>
    </source>
</evidence>
<comment type="subcellular location">
    <subcellularLocation>
        <location evidence="1">Membrane</location>
        <topology evidence="1">Multi-pass membrane protein</topology>
    </subcellularLocation>
</comment>
<accession>A0A8S1HJL3</accession>
<dbReference type="EMBL" id="CAJGYM010000055">
    <property type="protein sequence ID" value="CAD6195475.1"/>
    <property type="molecule type" value="Genomic_DNA"/>
</dbReference>
<feature type="transmembrane region" description="Helical" evidence="8">
    <location>
        <begin position="18"/>
        <end position="34"/>
    </location>
</feature>
<evidence type="ECO:0000256" key="8">
    <source>
        <dbReference type="SAM" id="Phobius"/>
    </source>
</evidence>
<keyword evidence="4" id="KW-0813">Transport</keyword>
<keyword evidence="6 8" id="KW-0472">Membrane</keyword>
<evidence type="ECO:0000256" key="6">
    <source>
        <dbReference type="ARBA" id="ARBA00023136"/>
    </source>
</evidence>
<dbReference type="PANTHER" id="PTHR10361:SF28">
    <property type="entry name" value="P3 PROTEIN-RELATED"/>
    <property type="match status" value="1"/>
</dbReference>
<feature type="compositionally biased region" description="Polar residues" evidence="7">
    <location>
        <begin position="356"/>
        <end position="370"/>
    </location>
</feature>